<comment type="subcellular location">
    <subcellularLocation>
        <location evidence="1 7">Cell membrane</location>
        <topology evidence="1 7">Multi-pass membrane protein</topology>
    </subcellularLocation>
</comment>
<evidence type="ECO:0000256" key="2">
    <source>
        <dbReference type="ARBA" id="ARBA00009784"/>
    </source>
</evidence>
<gene>
    <name evidence="8" type="primary">yhgN_2</name>
    <name evidence="8" type="ORF">C10C_0983</name>
</gene>
<evidence type="ECO:0000313" key="9">
    <source>
        <dbReference type="Proteomes" id="UP000244926"/>
    </source>
</evidence>
<evidence type="ECO:0000256" key="6">
    <source>
        <dbReference type="ARBA" id="ARBA00023136"/>
    </source>
</evidence>
<evidence type="ECO:0000256" key="3">
    <source>
        <dbReference type="ARBA" id="ARBA00022475"/>
    </source>
</evidence>
<sequence>MIQFSFLLPQACVLLLASDSLTNILAIHCLLLDYSLKQRILTLLRESCFALIAMFALYGIALGSLKVLNTPACAIQVVGGIAVTIAGVRAVLRLGKQETWAPYKFDSRDANCPYLSPIATPLMFGPSWLAACCTLIGKNHNTLINVQILVLSWVLITLATLSLQMFCKGNKVILATQTVLGLFVTIVGTQLLVLGLQQAFL</sequence>
<dbReference type="Proteomes" id="UP000244926">
    <property type="component" value="Chromosome I"/>
</dbReference>
<evidence type="ECO:0000256" key="5">
    <source>
        <dbReference type="ARBA" id="ARBA00022989"/>
    </source>
</evidence>
<evidence type="ECO:0000256" key="1">
    <source>
        <dbReference type="ARBA" id="ARBA00004651"/>
    </source>
</evidence>
<keyword evidence="9" id="KW-1185">Reference proteome</keyword>
<name>A0A2R8FCS2_9CHLA</name>
<evidence type="ECO:0000256" key="4">
    <source>
        <dbReference type="ARBA" id="ARBA00022692"/>
    </source>
</evidence>
<keyword evidence="6 7" id="KW-0472">Membrane</keyword>
<comment type="caution">
    <text evidence="7">Lacks conserved residue(s) required for the propagation of feature annotation.</text>
</comment>
<dbReference type="Pfam" id="PF01914">
    <property type="entry name" value="MarC"/>
    <property type="match status" value="1"/>
</dbReference>
<dbReference type="InterPro" id="IPR002771">
    <property type="entry name" value="Multi_antbiot-R_MarC"/>
</dbReference>
<feature type="transmembrane region" description="Helical" evidence="7">
    <location>
        <begin position="42"/>
        <end position="61"/>
    </location>
</feature>
<dbReference type="AlphaFoldDB" id="A0A2R8FCS2"/>
<feature type="transmembrane region" description="Helical" evidence="7">
    <location>
        <begin position="148"/>
        <end position="166"/>
    </location>
</feature>
<dbReference type="GO" id="GO:0005886">
    <property type="term" value="C:plasma membrane"/>
    <property type="evidence" value="ECO:0007669"/>
    <property type="project" value="UniProtKB-SubCell"/>
</dbReference>
<keyword evidence="3" id="KW-1003">Cell membrane</keyword>
<evidence type="ECO:0000313" key="8">
    <source>
        <dbReference type="EMBL" id="SPN74116.1"/>
    </source>
</evidence>
<dbReference type="RefSeq" id="WP_108897156.1">
    <property type="nucleotide sequence ID" value="NZ_LT993738.1"/>
</dbReference>
<keyword evidence="4 7" id="KW-0812">Transmembrane</keyword>
<proteinExistence type="inferred from homology"/>
<dbReference type="KEGG" id="csee:C10C_0983"/>
<dbReference type="PANTHER" id="PTHR33508">
    <property type="entry name" value="UPF0056 MEMBRANE PROTEIN YHCE"/>
    <property type="match status" value="1"/>
</dbReference>
<dbReference type="PANTHER" id="PTHR33508:SF1">
    <property type="entry name" value="UPF0056 MEMBRANE PROTEIN YHCE"/>
    <property type="match status" value="1"/>
</dbReference>
<feature type="transmembrane region" description="Helical" evidence="7">
    <location>
        <begin position="73"/>
        <end position="94"/>
    </location>
</feature>
<protein>
    <recommendedName>
        <fullName evidence="7">UPF0056 membrane protein</fullName>
    </recommendedName>
</protein>
<keyword evidence="5 7" id="KW-1133">Transmembrane helix</keyword>
<accession>A0A2R8FCS2</accession>
<dbReference type="EMBL" id="LT993738">
    <property type="protein sequence ID" value="SPN74116.1"/>
    <property type="molecule type" value="Genomic_DNA"/>
</dbReference>
<dbReference type="OrthoDB" id="18053at2"/>
<feature type="transmembrane region" description="Helical" evidence="7">
    <location>
        <begin position="172"/>
        <end position="196"/>
    </location>
</feature>
<evidence type="ECO:0000256" key="7">
    <source>
        <dbReference type="RuleBase" id="RU362048"/>
    </source>
</evidence>
<organism evidence="8 9">
    <name type="scientific">Chlamydia serpentis</name>
    <dbReference type="NCBI Taxonomy" id="1967782"/>
    <lineage>
        <taxon>Bacteria</taxon>
        <taxon>Pseudomonadati</taxon>
        <taxon>Chlamydiota</taxon>
        <taxon>Chlamydiia</taxon>
        <taxon>Chlamydiales</taxon>
        <taxon>Chlamydiaceae</taxon>
        <taxon>Chlamydia/Chlamydophila group</taxon>
        <taxon>Chlamydia</taxon>
    </lineage>
</organism>
<comment type="similarity">
    <text evidence="2 7">Belongs to the UPF0056 (MarC) family.</text>
</comment>
<reference evidence="9" key="1">
    <citation type="submission" date="2017-11" db="EMBL/GenBank/DDBJ databases">
        <authorList>
            <person name="Seth-Smith MB H."/>
        </authorList>
    </citation>
    <scope>NUCLEOTIDE SEQUENCE [LARGE SCALE GENOMIC DNA]</scope>
</reference>